<dbReference type="Pfam" id="PF00282">
    <property type="entry name" value="Pyridoxal_deC"/>
    <property type="match status" value="1"/>
</dbReference>
<comment type="similarity">
    <text evidence="2 7">Belongs to the group II decarboxylase family.</text>
</comment>
<feature type="modified residue" description="N6-(pyridoxal phosphate)lysine" evidence="6">
    <location>
        <position position="286"/>
    </location>
</feature>
<dbReference type="Gene3D" id="3.90.1150.170">
    <property type="match status" value="1"/>
</dbReference>
<dbReference type="GO" id="GO:0005737">
    <property type="term" value="C:cytoplasm"/>
    <property type="evidence" value="ECO:0007669"/>
    <property type="project" value="TreeGrafter"/>
</dbReference>
<dbReference type="EMBL" id="SMAN01000009">
    <property type="protein sequence ID" value="TCT22378.1"/>
    <property type="molecule type" value="Genomic_DNA"/>
</dbReference>
<dbReference type="PANTHER" id="PTHR45677">
    <property type="entry name" value="GLUTAMATE DECARBOXYLASE-RELATED"/>
    <property type="match status" value="1"/>
</dbReference>
<dbReference type="GO" id="GO:0019752">
    <property type="term" value="P:carboxylic acid metabolic process"/>
    <property type="evidence" value="ECO:0007669"/>
    <property type="project" value="InterPro"/>
</dbReference>
<evidence type="ECO:0000256" key="8">
    <source>
        <dbReference type="SAM" id="MobiDB-lite"/>
    </source>
</evidence>
<evidence type="ECO:0000256" key="3">
    <source>
        <dbReference type="ARBA" id="ARBA00022793"/>
    </source>
</evidence>
<name>A0A4R3N061_9BACI</name>
<dbReference type="GO" id="GO:0004058">
    <property type="term" value="F:aromatic-L-amino-acid decarboxylase activity"/>
    <property type="evidence" value="ECO:0007669"/>
    <property type="project" value="UniProtKB-ARBA"/>
</dbReference>
<keyword evidence="4 6" id="KW-0663">Pyridoxal phosphate</keyword>
<dbReference type="InterPro" id="IPR010977">
    <property type="entry name" value="Aromatic_deC"/>
</dbReference>
<dbReference type="PRINTS" id="PR00800">
    <property type="entry name" value="YHDCRBOXLASE"/>
</dbReference>
<organism evidence="9 10">
    <name type="scientific">Melghiribacillus thermohalophilus</name>
    <dbReference type="NCBI Taxonomy" id="1324956"/>
    <lineage>
        <taxon>Bacteria</taxon>
        <taxon>Bacillati</taxon>
        <taxon>Bacillota</taxon>
        <taxon>Bacilli</taxon>
        <taxon>Bacillales</taxon>
        <taxon>Bacillaceae</taxon>
        <taxon>Melghiribacillus</taxon>
    </lineage>
</organism>
<keyword evidence="3" id="KW-0210">Decarboxylase</keyword>
<evidence type="ECO:0000313" key="10">
    <source>
        <dbReference type="Proteomes" id="UP000294650"/>
    </source>
</evidence>
<dbReference type="GO" id="GO:0006520">
    <property type="term" value="P:amino acid metabolic process"/>
    <property type="evidence" value="ECO:0007669"/>
    <property type="project" value="InterPro"/>
</dbReference>
<evidence type="ECO:0000256" key="7">
    <source>
        <dbReference type="RuleBase" id="RU000382"/>
    </source>
</evidence>
<dbReference type="RefSeq" id="WP_132371695.1">
    <property type="nucleotide sequence ID" value="NZ_SMAN01000009.1"/>
</dbReference>
<reference evidence="9 10" key="1">
    <citation type="submission" date="2019-03" db="EMBL/GenBank/DDBJ databases">
        <title>Genomic Encyclopedia of Type Strains, Phase IV (KMG-IV): sequencing the most valuable type-strain genomes for metagenomic binning, comparative biology and taxonomic classification.</title>
        <authorList>
            <person name="Goeker M."/>
        </authorList>
    </citation>
    <scope>NUCLEOTIDE SEQUENCE [LARGE SCALE GENOMIC DNA]</scope>
    <source>
        <strain evidence="9 10">DSM 25894</strain>
    </source>
</reference>
<evidence type="ECO:0000256" key="4">
    <source>
        <dbReference type="ARBA" id="ARBA00022898"/>
    </source>
</evidence>
<dbReference type="AlphaFoldDB" id="A0A4R3N061"/>
<comment type="cofactor">
    <cofactor evidence="1 6 7">
        <name>pyridoxal 5'-phosphate</name>
        <dbReference type="ChEBI" id="CHEBI:597326"/>
    </cofactor>
</comment>
<evidence type="ECO:0000256" key="5">
    <source>
        <dbReference type="ARBA" id="ARBA00023239"/>
    </source>
</evidence>
<evidence type="ECO:0000313" key="9">
    <source>
        <dbReference type="EMBL" id="TCT22378.1"/>
    </source>
</evidence>
<dbReference type="Gene3D" id="3.40.640.10">
    <property type="entry name" value="Type I PLP-dependent aspartate aminotransferase-like (Major domain)"/>
    <property type="match status" value="1"/>
</dbReference>
<dbReference type="OrthoDB" id="9803665at2"/>
<dbReference type="GO" id="GO:0030170">
    <property type="term" value="F:pyridoxal phosphate binding"/>
    <property type="evidence" value="ECO:0007669"/>
    <property type="project" value="InterPro"/>
</dbReference>
<evidence type="ECO:0000256" key="1">
    <source>
        <dbReference type="ARBA" id="ARBA00001933"/>
    </source>
</evidence>
<keyword evidence="5 7" id="KW-0456">Lyase</keyword>
<keyword evidence="10" id="KW-1185">Reference proteome</keyword>
<sequence>MDAVRELSASIMTLVLEMLGHSSERSPLPKQEGTGSYTPLPEMGKTRDELLRNIELVVQESMNPLHPTYIGHMDSIPTLISVLGEWISSSINNNMLSLEMAPAFSRMETEVIRSLAKRFGYDDQAGGVMVSGGSLANIQALIVARNHFFNTKDEGLTHLNQKPVVLASEAAHTSIQKAMMVSGLGASQVISVNLDHHGRMDVQDLEQKVKEEKSKGRVPFAVIATAGTTVTGSIDPLQDIANVAKKYGLWLHADAAYGGALIFSDQYRSRIAGIEHADSITFNPQKWMYVAKTCAMVLFQKRESLIQNFRISAPYMNESDFINLGEISIQGTRHAEIFKLWLSLQHIGLRGYEQLIHHGYELTAHFTNEVKKRNYLEVACEPDVNICCFRYKPDQVPEEQLDQLNQSLQQTLLNDTQTFLSFPVFRGQRWLRAVLLNPFTTEEHIQEIFRQIDQFHQELYG</sequence>
<comment type="caution">
    <text evidence="9">The sequence shown here is derived from an EMBL/GenBank/DDBJ whole genome shotgun (WGS) entry which is preliminary data.</text>
</comment>
<accession>A0A4R3N061</accession>
<dbReference type="Proteomes" id="UP000294650">
    <property type="component" value="Unassembled WGS sequence"/>
</dbReference>
<proteinExistence type="inferred from homology"/>
<evidence type="ECO:0000256" key="2">
    <source>
        <dbReference type="ARBA" id="ARBA00009533"/>
    </source>
</evidence>
<gene>
    <name evidence="9" type="ORF">EDD68_10924</name>
</gene>
<dbReference type="InterPro" id="IPR015421">
    <property type="entry name" value="PyrdxlP-dep_Trfase_major"/>
</dbReference>
<evidence type="ECO:0000256" key="6">
    <source>
        <dbReference type="PIRSR" id="PIRSR602129-50"/>
    </source>
</evidence>
<protein>
    <submittedName>
        <fullName evidence="9">Glutamate/tyrosine decarboxylase-like PLP-dependent enzyme</fullName>
    </submittedName>
</protein>
<dbReference type="PANTHER" id="PTHR45677:SF8">
    <property type="entry name" value="CYSTEINE SULFINIC ACID DECARBOXYLASE"/>
    <property type="match status" value="1"/>
</dbReference>
<dbReference type="SUPFAM" id="SSF53383">
    <property type="entry name" value="PLP-dependent transferases"/>
    <property type="match status" value="1"/>
</dbReference>
<dbReference type="InterPro" id="IPR002129">
    <property type="entry name" value="PyrdxlP-dep_de-COase"/>
</dbReference>
<dbReference type="InterPro" id="IPR015424">
    <property type="entry name" value="PyrdxlP-dep_Trfase"/>
</dbReference>
<feature type="region of interest" description="Disordered" evidence="8">
    <location>
        <begin position="22"/>
        <end position="43"/>
    </location>
</feature>